<feature type="domain" description="EF-hand" evidence="2">
    <location>
        <begin position="50"/>
        <end position="85"/>
    </location>
</feature>
<comment type="caution">
    <text evidence="3">The sequence shown here is derived from an EMBL/GenBank/DDBJ whole genome shotgun (WGS) entry which is preliminary data.</text>
</comment>
<protein>
    <submittedName>
        <fullName evidence="3">EF-hand domain-containing protein</fullName>
    </submittedName>
</protein>
<gene>
    <name evidence="3" type="ORF">ISS97_08090</name>
</gene>
<dbReference type="RefSeq" id="WP_379985347.1">
    <property type="nucleotide sequence ID" value="NZ_JADIKD010000009.1"/>
</dbReference>
<evidence type="ECO:0000259" key="2">
    <source>
        <dbReference type="PROSITE" id="PS50222"/>
    </source>
</evidence>
<proteinExistence type="predicted"/>
<dbReference type="PROSITE" id="PS50222">
    <property type="entry name" value="EF_HAND_2"/>
    <property type="match status" value="1"/>
</dbReference>
<dbReference type="InterPro" id="IPR011992">
    <property type="entry name" value="EF-hand-dom_pair"/>
</dbReference>
<dbReference type="InterPro" id="IPR018247">
    <property type="entry name" value="EF_Hand_1_Ca_BS"/>
</dbReference>
<feature type="chain" id="PRO_5045774066" evidence="1">
    <location>
        <begin position="23"/>
        <end position="125"/>
    </location>
</feature>
<keyword evidence="1" id="KW-0732">Signal</keyword>
<feature type="signal peptide" evidence="1">
    <location>
        <begin position="1"/>
        <end position="22"/>
    </location>
</feature>
<dbReference type="Gene3D" id="1.10.238.10">
    <property type="entry name" value="EF-hand"/>
    <property type="match status" value="1"/>
</dbReference>
<dbReference type="InterPro" id="IPR002048">
    <property type="entry name" value="EF_hand_dom"/>
</dbReference>
<accession>A0ABW8K2T4</accession>
<sequence length="125" mass="13997">MKRIKLAAVAAWVFVLSTAAMAQDSGKRPPSFEELDVHHDGLLTRSEIPKELHGLHDHFQEYDFNHDHRIDKAEYTTFLSSISNGTGDCTAEERKGSSECTPGVNNVTNIHQDRAPPPQMFANHQ</sequence>
<keyword evidence="4" id="KW-1185">Reference proteome</keyword>
<organism evidence="3 4">
    <name type="scientific">Dyella koreensis</name>
    <dbReference type="NCBI Taxonomy" id="311235"/>
    <lineage>
        <taxon>Bacteria</taxon>
        <taxon>Pseudomonadati</taxon>
        <taxon>Pseudomonadota</taxon>
        <taxon>Gammaproteobacteria</taxon>
        <taxon>Lysobacterales</taxon>
        <taxon>Rhodanobacteraceae</taxon>
        <taxon>Dyella</taxon>
    </lineage>
</organism>
<dbReference type="PROSITE" id="PS00018">
    <property type="entry name" value="EF_HAND_1"/>
    <property type="match status" value="1"/>
</dbReference>
<name>A0ABW8K2T4_9GAMM</name>
<evidence type="ECO:0000313" key="4">
    <source>
        <dbReference type="Proteomes" id="UP001620408"/>
    </source>
</evidence>
<dbReference type="EMBL" id="JADIKD010000009">
    <property type="protein sequence ID" value="MFK2917220.1"/>
    <property type="molecule type" value="Genomic_DNA"/>
</dbReference>
<evidence type="ECO:0000256" key="1">
    <source>
        <dbReference type="SAM" id="SignalP"/>
    </source>
</evidence>
<dbReference type="Proteomes" id="UP001620408">
    <property type="component" value="Unassembled WGS sequence"/>
</dbReference>
<evidence type="ECO:0000313" key="3">
    <source>
        <dbReference type="EMBL" id="MFK2917220.1"/>
    </source>
</evidence>
<reference evidence="3 4" key="1">
    <citation type="submission" date="2020-10" db="EMBL/GenBank/DDBJ databases">
        <title>Phylogeny of dyella-like bacteria.</title>
        <authorList>
            <person name="Fu J."/>
        </authorList>
    </citation>
    <scope>NUCLEOTIDE SEQUENCE [LARGE SCALE GENOMIC DNA]</scope>
    <source>
        <strain evidence="3 4">BB4</strain>
    </source>
</reference>
<dbReference type="SUPFAM" id="SSF47473">
    <property type="entry name" value="EF-hand"/>
    <property type="match status" value="1"/>
</dbReference>